<dbReference type="EMBL" id="JABTTQ020002245">
    <property type="protein sequence ID" value="KAK6125308.1"/>
    <property type="molecule type" value="Genomic_DNA"/>
</dbReference>
<keyword evidence="3" id="KW-0949">S-adenosyl-L-methionine</keyword>
<keyword evidence="6" id="KW-1185">Reference proteome</keyword>
<name>A0ABR0US89_REHGL</name>
<keyword evidence="1" id="KW-0489">Methyltransferase</keyword>
<dbReference type="InterPro" id="IPR001077">
    <property type="entry name" value="COMT_C"/>
</dbReference>
<gene>
    <name evidence="5" type="ORF">DH2020_040950</name>
</gene>
<comment type="caution">
    <text evidence="5">The sequence shown here is derived from an EMBL/GenBank/DDBJ whole genome shotgun (WGS) entry which is preliminary data.</text>
</comment>
<feature type="domain" description="O-methyltransferase C-terminal" evidence="4">
    <location>
        <begin position="4"/>
        <end position="129"/>
    </location>
</feature>
<evidence type="ECO:0000256" key="2">
    <source>
        <dbReference type="ARBA" id="ARBA00022679"/>
    </source>
</evidence>
<dbReference type="Pfam" id="PF00891">
    <property type="entry name" value="Methyltransf_2"/>
    <property type="match status" value="2"/>
</dbReference>
<dbReference type="SUPFAM" id="SSF53335">
    <property type="entry name" value="S-adenosyl-L-methionine-dependent methyltransferases"/>
    <property type="match status" value="2"/>
</dbReference>
<accession>A0ABR0US89</accession>
<organism evidence="5 6">
    <name type="scientific">Rehmannia glutinosa</name>
    <name type="common">Chinese foxglove</name>
    <dbReference type="NCBI Taxonomy" id="99300"/>
    <lineage>
        <taxon>Eukaryota</taxon>
        <taxon>Viridiplantae</taxon>
        <taxon>Streptophyta</taxon>
        <taxon>Embryophyta</taxon>
        <taxon>Tracheophyta</taxon>
        <taxon>Spermatophyta</taxon>
        <taxon>Magnoliopsida</taxon>
        <taxon>eudicotyledons</taxon>
        <taxon>Gunneridae</taxon>
        <taxon>Pentapetalae</taxon>
        <taxon>asterids</taxon>
        <taxon>lamiids</taxon>
        <taxon>Lamiales</taxon>
        <taxon>Orobanchaceae</taxon>
        <taxon>Rehmannieae</taxon>
        <taxon>Rehmannia</taxon>
    </lineage>
</organism>
<evidence type="ECO:0000313" key="5">
    <source>
        <dbReference type="EMBL" id="KAK6125308.1"/>
    </source>
</evidence>
<evidence type="ECO:0000256" key="1">
    <source>
        <dbReference type="ARBA" id="ARBA00022603"/>
    </source>
</evidence>
<evidence type="ECO:0000313" key="6">
    <source>
        <dbReference type="Proteomes" id="UP001318860"/>
    </source>
</evidence>
<dbReference type="InterPro" id="IPR029063">
    <property type="entry name" value="SAM-dependent_MTases_sf"/>
</dbReference>
<protein>
    <recommendedName>
        <fullName evidence="4">O-methyltransferase C-terminal domain-containing protein</fullName>
    </recommendedName>
</protein>
<reference evidence="5 6" key="1">
    <citation type="journal article" date="2021" name="Comput. Struct. Biotechnol. J.">
        <title>De novo genome assembly of the potent medicinal plant Rehmannia glutinosa using nanopore technology.</title>
        <authorList>
            <person name="Ma L."/>
            <person name="Dong C."/>
            <person name="Song C."/>
            <person name="Wang X."/>
            <person name="Zheng X."/>
            <person name="Niu Y."/>
            <person name="Chen S."/>
            <person name="Feng W."/>
        </authorList>
    </citation>
    <scope>NUCLEOTIDE SEQUENCE [LARGE SCALE GENOMIC DNA]</scope>
    <source>
        <strain evidence="5">DH-2019</strain>
    </source>
</reference>
<evidence type="ECO:0000259" key="4">
    <source>
        <dbReference type="Pfam" id="PF00891"/>
    </source>
</evidence>
<proteinExistence type="predicted"/>
<feature type="domain" description="O-methyltransferase C-terminal" evidence="4">
    <location>
        <begin position="165"/>
        <end position="244"/>
    </location>
</feature>
<evidence type="ECO:0000256" key="3">
    <source>
        <dbReference type="ARBA" id="ARBA00022691"/>
    </source>
</evidence>
<dbReference type="InterPro" id="IPR016461">
    <property type="entry name" value="COMT-like"/>
</dbReference>
<sequence>MNRYHLKDAVVDGGIPFNKAFGMGLFEYFATDPGFSEVFNQAMSNYSTMFMKKILETYDGFEHLKSMVDVGGGVGAALSMIVSKYPSIKGINFDLPDVIQHVPSYPGVEHVGGDMFVSVPKSDAIFLQDLAELTKQERNEGRDAEGFRLWVLVLGKELGFNCERRICHDWSDEQCLRLLKNCHEVLPENGKVILAEFVLPEIPDNGLLTKNVINVDLLMLAQTPGGKERTEIEFQALAKGVGFKEFHKVCCAHSVWIMELYAVIVNSCYFLARNKVSLI</sequence>
<dbReference type="PROSITE" id="PS51683">
    <property type="entry name" value="SAM_OMT_II"/>
    <property type="match status" value="1"/>
</dbReference>
<dbReference type="Proteomes" id="UP001318860">
    <property type="component" value="Unassembled WGS sequence"/>
</dbReference>
<dbReference type="PANTHER" id="PTHR11746">
    <property type="entry name" value="O-METHYLTRANSFERASE"/>
    <property type="match status" value="1"/>
</dbReference>
<keyword evidence="2" id="KW-0808">Transferase</keyword>
<dbReference type="Gene3D" id="3.40.50.150">
    <property type="entry name" value="Vaccinia Virus protein VP39"/>
    <property type="match status" value="1"/>
</dbReference>